<evidence type="ECO:0000256" key="1">
    <source>
        <dbReference type="ARBA" id="ARBA00004123"/>
    </source>
</evidence>
<comment type="caution">
    <text evidence="8">The sequence shown here is derived from an EMBL/GenBank/DDBJ whole genome shotgun (WGS) entry which is preliminary data.</text>
</comment>
<evidence type="ECO:0000256" key="4">
    <source>
        <dbReference type="ARBA" id="ARBA00023163"/>
    </source>
</evidence>
<evidence type="ECO:0000256" key="5">
    <source>
        <dbReference type="ARBA" id="ARBA00023242"/>
    </source>
</evidence>
<evidence type="ECO:0000256" key="6">
    <source>
        <dbReference type="SAM" id="MobiDB-lite"/>
    </source>
</evidence>
<gene>
    <name evidence="8" type="ORF">F3Y22_tig00111812pilonHSYRG00050</name>
</gene>
<comment type="subcellular location">
    <subcellularLocation>
        <location evidence="1">Nucleus</location>
    </subcellularLocation>
</comment>
<reference evidence="8" key="1">
    <citation type="submission" date="2019-09" db="EMBL/GenBank/DDBJ databases">
        <title>Draft genome information of white flower Hibiscus syriacus.</title>
        <authorList>
            <person name="Kim Y.-M."/>
        </authorList>
    </citation>
    <scope>NUCLEOTIDE SEQUENCE [LARGE SCALE GENOMIC DNA]</scope>
    <source>
        <strain evidence="8">YM2019G1</strain>
    </source>
</reference>
<evidence type="ECO:0000256" key="3">
    <source>
        <dbReference type="ARBA" id="ARBA00023125"/>
    </source>
</evidence>
<keyword evidence="3" id="KW-0238">DNA-binding</keyword>
<dbReference type="GO" id="GO:0003700">
    <property type="term" value="F:DNA-binding transcription factor activity"/>
    <property type="evidence" value="ECO:0007669"/>
    <property type="project" value="InterPro"/>
</dbReference>
<dbReference type="PANTHER" id="PTHR31429">
    <property type="entry name" value="WRKY TRANSCRIPTION FACTOR 36-RELATED"/>
    <property type="match status" value="1"/>
</dbReference>
<dbReference type="GO" id="GO:0043565">
    <property type="term" value="F:sequence-specific DNA binding"/>
    <property type="evidence" value="ECO:0007669"/>
    <property type="project" value="InterPro"/>
</dbReference>
<dbReference type="PANTHER" id="PTHR31429:SF50">
    <property type="entry name" value="WRKY DOMAIN-CONTAINING PROTEIN"/>
    <property type="match status" value="1"/>
</dbReference>
<feature type="domain" description="WRKY" evidence="7">
    <location>
        <begin position="286"/>
        <end position="352"/>
    </location>
</feature>
<feature type="compositionally biased region" description="Low complexity" evidence="6">
    <location>
        <begin position="528"/>
        <end position="554"/>
    </location>
</feature>
<dbReference type="GO" id="GO:0016787">
    <property type="term" value="F:hydrolase activity"/>
    <property type="evidence" value="ECO:0007669"/>
    <property type="project" value="UniProtKB-KW"/>
</dbReference>
<dbReference type="SUPFAM" id="SSF118290">
    <property type="entry name" value="WRKY DNA-binding domain"/>
    <property type="match status" value="1"/>
</dbReference>
<evidence type="ECO:0000313" key="8">
    <source>
        <dbReference type="EMBL" id="KAE8673061.1"/>
    </source>
</evidence>
<evidence type="ECO:0000259" key="7">
    <source>
        <dbReference type="PROSITE" id="PS50811"/>
    </source>
</evidence>
<name>A0A6A2XBQ1_HIBSY</name>
<proteinExistence type="predicted"/>
<accession>A0A6A2XBQ1</accession>
<dbReference type="FunFam" id="2.20.25.80:FF:000002">
    <property type="entry name" value="probable WRKY transcription factor 31"/>
    <property type="match status" value="1"/>
</dbReference>
<dbReference type="InterPro" id="IPR044810">
    <property type="entry name" value="WRKY_plant"/>
</dbReference>
<keyword evidence="9" id="KW-1185">Reference proteome</keyword>
<dbReference type="GO" id="GO:0005634">
    <property type="term" value="C:nucleus"/>
    <property type="evidence" value="ECO:0007669"/>
    <property type="project" value="UniProtKB-SubCell"/>
</dbReference>
<evidence type="ECO:0000313" key="9">
    <source>
        <dbReference type="Proteomes" id="UP000436088"/>
    </source>
</evidence>
<keyword evidence="8" id="KW-0378">Hydrolase</keyword>
<dbReference type="Pfam" id="PF03106">
    <property type="entry name" value="WRKY"/>
    <property type="match status" value="1"/>
</dbReference>
<dbReference type="PROSITE" id="PS50811">
    <property type="entry name" value="WRKY"/>
    <property type="match status" value="1"/>
</dbReference>
<dbReference type="InterPro" id="IPR003657">
    <property type="entry name" value="WRKY_dom"/>
</dbReference>
<dbReference type="Gene3D" id="2.20.25.80">
    <property type="entry name" value="WRKY domain"/>
    <property type="match status" value="1"/>
</dbReference>
<protein>
    <submittedName>
        <fullName evidence="8">Dienelactone hydrolase family protein</fullName>
    </submittedName>
</protein>
<organism evidence="8 9">
    <name type="scientific">Hibiscus syriacus</name>
    <name type="common">Rose of Sharon</name>
    <dbReference type="NCBI Taxonomy" id="106335"/>
    <lineage>
        <taxon>Eukaryota</taxon>
        <taxon>Viridiplantae</taxon>
        <taxon>Streptophyta</taxon>
        <taxon>Embryophyta</taxon>
        <taxon>Tracheophyta</taxon>
        <taxon>Spermatophyta</taxon>
        <taxon>Magnoliopsida</taxon>
        <taxon>eudicotyledons</taxon>
        <taxon>Gunneridae</taxon>
        <taxon>Pentapetalae</taxon>
        <taxon>rosids</taxon>
        <taxon>malvids</taxon>
        <taxon>Malvales</taxon>
        <taxon>Malvaceae</taxon>
        <taxon>Malvoideae</taxon>
        <taxon>Hibiscus</taxon>
    </lineage>
</organism>
<dbReference type="AlphaFoldDB" id="A0A6A2XBQ1"/>
<dbReference type="SMART" id="SM00774">
    <property type="entry name" value="WRKY"/>
    <property type="match status" value="1"/>
</dbReference>
<keyword evidence="2" id="KW-0805">Transcription regulation</keyword>
<dbReference type="InterPro" id="IPR036576">
    <property type="entry name" value="WRKY_dom_sf"/>
</dbReference>
<keyword evidence="5" id="KW-0539">Nucleus</keyword>
<dbReference type="EMBL" id="VEPZ02001436">
    <property type="protein sequence ID" value="KAE8673061.1"/>
    <property type="molecule type" value="Genomic_DNA"/>
</dbReference>
<keyword evidence="4" id="KW-0804">Transcription</keyword>
<evidence type="ECO:0000256" key="2">
    <source>
        <dbReference type="ARBA" id="ARBA00023015"/>
    </source>
</evidence>
<feature type="region of interest" description="Disordered" evidence="6">
    <location>
        <begin position="527"/>
        <end position="554"/>
    </location>
</feature>
<sequence>MAKASGLSLDLDPISLSLHNPPVLNSFPEDNVKPNHATNTIATMSPPPAIDHFPVKLNRSYDQSRPSLLPFDDNKRRIVGERDFFAEKNDRKLVVDDADSMHTSDTDIKGSTDRTDLELNVDIGLNLLTTNTGSDQSSVDNNGISHEMVDKKSNNQVVVLQDQLKRAKAENQRLKGMLVQVTKNYNSIKIQLGSPMHRRGGKVEKAEEEEDHMITEEKMEQKKRHGVQIDPKQLMDLADELSSSSSESKSHHEDSSGIADNKVPRFNVDQTEATMKKARVSVRARSEAPMITDGCQWRKYGQKMAKGNPCPRAYYRCTMATGCPVRKQVQRCAEDRTILVTTYEGNHNHPLPPAAMSMASTTSSAARMLLSGSMSSADGIMSSNFVTTLLPCSSSMATISASAPFPTITLDLTQPPNTSQFPRLPGQVAVPFPSLPSPINLANSPTAAALLPQLFGQELNNQSKFSGLQMSQDLERTQLQQGQENTLADTVNTETAAIAADPSFTLALAAAITSIIGSSQSHPYNVHNSNGMNLNNSSGNAINASNSDDSVGRR</sequence>
<feature type="region of interest" description="Disordered" evidence="6">
    <location>
        <begin position="192"/>
        <end position="266"/>
    </location>
</feature>
<dbReference type="Proteomes" id="UP000436088">
    <property type="component" value="Unassembled WGS sequence"/>
</dbReference>